<feature type="region of interest" description="Disordered" evidence="2">
    <location>
        <begin position="304"/>
        <end position="338"/>
    </location>
</feature>
<accession>A0AAE1P145</accession>
<feature type="region of interest" description="Disordered" evidence="2">
    <location>
        <begin position="897"/>
        <end position="918"/>
    </location>
</feature>
<feature type="region of interest" description="Disordered" evidence="2">
    <location>
        <begin position="755"/>
        <end position="794"/>
    </location>
</feature>
<dbReference type="SUPFAM" id="SSF48371">
    <property type="entry name" value="ARM repeat"/>
    <property type="match status" value="1"/>
</dbReference>
<dbReference type="PANTHER" id="PTHR13366">
    <property type="entry name" value="MALARIA ANTIGEN-RELATED"/>
    <property type="match status" value="1"/>
</dbReference>
<evidence type="ECO:0000256" key="2">
    <source>
        <dbReference type="SAM" id="MobiDB-lite"/>
    </source>
</evidence>
<organism evidence="4 5">
    <name type="scientific">Petrolisthes manimaculis</name>
    <dbReference type="NCBI Taxonomy" id="1843537"/>
    <lineage>
        <taxon>Eukaryota</taxon>
        <taxon>Metazoa</taxon>
        <taxon>Ecdysozoa</taxon>
        <taxon>Arthropoda</taxon>
        <taxon>Crustacea</taxon>
        <taxon>Multicrustacea</taxon>
        <taxon>Malacostraca</taxon>
        <taxon>Eumalacostraca</taxon>
        <taxon>Eucarida</taxon>
        <taxon>Decapoda</taxon>
        <taxon>Pleocyemata</taxon>
        <taxon>Anomura</taxon>
        <taxon>Galatheoidea</taxon>
        <taxon>Porcellanidae</taxon>
        <taxon>Petrolisthes</taxon>
    </lineage>
</organism>
<dbReference type="PANTHER" id="PTHR13366:SF0">
    <property type="entry name" value="HEAT REPEAT-CONTAINING PROTEIN 6"/>
    <property type="match status" value="1"/>
</dbReference>
<feature type="compositionally biased region" description="Basic residues" evidence="2">
    <location>
        <begin position="308"/>
        <end position="323"/>
    </location>
</feature>
<sequence length="1335" mass="144717">MENQQVNQEMWRELVGKFLKVESTGRKEVKEAQLAQCLPDLCHCVTKLRFIYDQRQIQSVVEHCVSGVVDPDGSQSAKHIAMLLASLLPGQSRGMHLSAALSDRITWWLSQMLQHHAAICGANSVDTVMHVLRVLTIVLKDVPDQSDETFTNLGGSKGSLVQMLEGGWSWRVKNQAMQCLHLLTYVSPEVVTEARQRGEEIFPPDVVSSIQRVVIEILRQPPPDTNIRVNQRPYLHLVASGISVLYNLVICAPGEILGNIIVSTCRPFIFCGLPGYNHTELLMNTVTASDVDISISSGVESDAAARKYTNRNRRKRLRRKRAQPSRSTGDCSSGGGGGLGGSVIPSLAGCVVGTPPPPPPAEALHNISLKSEWTEMNKGQNAVAIKKDEGQLKEEKVNTEEGKQEKSTSGQNHHHHATTSSEIVVSSSETDHSDLEGNMGRESVLTAQVRQCSLQAINAVIDKVGGQNKFSYWAPLMCPGASLMTCVLRDPAPGVRMAALQVINTFLLDSAQVLSLADDSESVNKGSYSTLGHQLGTSVRELHRCLARALLSERVPVALVRTLKTAELLVQNVNYSKLQPGLLTKLVTHVKYFMTYKEAVVRANAFSVMVSVLMVKPQVAELRHLLLRHLIPAPPALAAPPSVVPQPPLEEHLPGEEEELEEEMEQLNLQSEEGEGESGDDKQEKKTMVSWLVRRCVDSLLAPDTDSARGIYIQVQLQSLKVLSALVSEHLSLIQPSLPLIQHVITVCSEVCKDSPNTTTSATISSQQTSQLEWRKPSASATTDTFDPSLTSPDPDAVVEHTYTLLGALLGAVKTQQEKNNTPSASTSEVTTKYTSGYPDPCPTSASAANSCLTLTQQNSEEQPCLTSQQALNLWLWALQSPLQPLFKQAELLGKTTEEETNKGGGWRSGMREGNTSSGQVVEEQVKHMVAMAAVLTHLSPAVVEEIGEIWLDCITNLLHHLLSPTAHSELRLAGIRIMAIAVGFPGVTGSKAGLGLVQGTAEAACDFLLAPREVSINRDRLLAAWALANVTSVLELYSGTGGNDGRTHNTTPVLSSQLTARMVEAGLVACHDKGKIKPHGVRCVGNVVAWALRLNSNTAPISSNTQDITHTHDSVAATLSQTSTSVNLSDALVCEAVEGLVECATNGSNMKTRWNACHALGSILAAAEASLDQQTWKGEVMAALSHLVEGFKNYKVRIHACSAVTGLTQREGYGTEYIGLWGALLRGLDAARGIPHYLEARHRDDLVNQISQGLWQLTSVVTLEDAGNLSELLHLHHDIAAPLLNQAYHTLPPERTSHALRAQARVEELLACDALTELQQSALTILESFTCMSA</sequence>
<gene>
    <name evidence="4" type="ORF">Pmani_028483</name>
</gene>
<dbReference type="Pfam" id="PF13251">
    <property type="entry name" value="DUF4042"/>
    <property type="match status" value="1"/>
</dbReference>
<name>A0AAE1P145_9EUCA</name>
<feature type="compositionally biased region" description="Basic and acidic residues" evidence="2">
    <location>
        <begin position="385"/>
        <end position="406"/>
    </location>
</feature>
<dbReference type="InterPro" id="IPR052107">
    <property type="entry name" value="HEAT6"/>
</dbReference>
<comment type="caution">
    <text evidence="4">The sequence shown here is derived from an EMBL/GenBank/DDBJ whole genome shotgun (WGS) entry which is preliminary data.</text>
</comment>
<feature type="domain" description="DUF4042" evidence="3">
    <location>
        <begin position="448"/>
        <end position="620"/>
    </location>
</feature>
<dbReference type="Proteomes" id="UP001292094">
    <property type="component" value="Unassembled WGS sequence"/>
</dbReference>
<protein>
    <recommendedName>
        <fullName evidence="1">HEAT repeat-containing protein 6</fullName>
    </recommendedName>
</protein>
<dbReference type="InterPro" id="IPR011989">
    <property type="entry name" value="ARM-like"/>
</dbReference>
<proteinExistence type="predicted"/>
<dbReference type="InterPro" id="IPR025283">
    <property type="entry name" value="DUF4042"/>
</dbReference>
<evidence type="ECO:0000313" key="4">
    <source>
        <dbReference type="EMBL" id="KAK4299221.1"/>
    </source>
</evidence>
<reference evidence="4" key="1">
    <citation type="submission" date="2023-11" db="EMBL/GenBank/DDBJ databases">
        <title>Genome assemblies of two species of porcelain crab, Petrolisthes cinctipes and Petrolisthes manimaculis (Anomura: Porcellanidae).</title>
        <authorList>
            <person name="Angst P."/>
        </authorList>
    </citation>
    <scope>NUCLEOTIDE SEQUENCE</scope>
    <source>
        <strain evidence="4">PB745_02</strain>
        <tissue evidence="4">Gill</tissue>
    </source>
</reference>
<keyword evidence="5" id="KW-1185">Reference proteome</keyword>
<feature type="region of interest" description="Disordered" evidence="2">
    <location>
        <begin position="382"/>
        <end position="437"/>
    </location>
</feature>
<dbReference type="EMBL" id="JAWZYT010003282">
    <property type="protein sequence ID" value="KAK4299221.1"/>
    <property type="molecule type" value="Genomic_DNA"/>
</dbReference>
<evidence type="ECO:0000259" key="3">
    <source>
        <dbReference type="Pfam" id="PF13251"/>
    </source>
</evidence>
<evidence type="ECO:0000313" key="5">
    <source>
        <dbReference type="Proteomes" id="UP001292094"/>
    </source>
</evidence>
<feature type="compositionally biased region" description="Low complexity" evidence="2">
    <location>
        <begin position="758"/>
        <end position="771"/>
    </location>
</feature>
<feature type="region of interest" description="Disordered" evidence="2">
    <location>
        <begin position="641"/>
        <end position="684"/>
    </location>
</feature>
<feature type="compositionally biased region" description="Acidic residues" evidence="2">
    <location>
        <begin position="656"/>
        <end position="665"/>
    </location>
</feature>
<feature type="compositionally biased region" description="Polar residues" evidence="2">
    <location>
        <begin position="779"/>
        <end position="792"/>
    </location>
</feature>
<dbReference type="InterPro" id="IPR016024">
    <property type="entry name" value="ARM-type_fold"/>
</dbReference>
<evidence type="ECO:0000256" key="1">
    <source>
        <dbReference type="ARBA" id="ARBA00015263"/>
    </source>
</evidence>
<dbReference type="Gene3D" id="1.25.10.10">
    <property type="entry name" value="Leucine-rich Repeat Variant"/>
    <property type="match status" value="2"/>
</dbReference>
<feature type="compositionally biased region" description="Low complexity" evidence="2">
    <location>
        <begin position="418"/>
        <end position="428"/>
    </location>
</feature>